<dbReference type="GO" id="GO:0000324">
    <property type="term" value="C:fungal-type vacuole"/>
    <property type="evidence" value="ECO:0007669"/>
    <property type="project" value="TreeGrafter"/>
</dbReference>
<dbReference type="PANTHER" id="PTHR42800">
    <property type="entry name" value="EXOINULINASE INUD (AFU_ORTHOLOGUE AFUA_5G00480)"/>
    <property type="match status" value="1"/>
</dbReference>
<comment type="similarity">
    <text evidence="1 4">Belongs to the glycosyl hydrolase 32 family.</text>
</comment>
<name>A0AB34FVJ0_9HYPO</name>
<evidence type="ECO:0000259" key="5">
    <source>
        <dbReference type="Pfam" id="PF00251"/>
    </source>
</evidence>
<dbReference type="EMBL" id="JAQHRD010000003">
    <property type="protein sequence ID" value="KAJ6443144.1"/>
    <property type="molecule type" value="Genomic_DNA"/>
</dbReference>
<dbReference type="InterPro" id="IPR001362">
    <property type="entry name" value="Glyco_hydro_32"/>
</dbReference>
<dbReference type="Pfam" id="PF00251">
    <property type="entry name" value="Glyco_hydro_32N"/>
    <property type="match status" value="1"/>
</dbReference>
<accession>A0AB34FVJ0</accession>
<reference evidence="7" key="1">
    <citation type="submission" date="2023-01" db="EMBL/GenBank/DDBJ databases">
        <title>The growth and conidiation of Purpureocillium lavendulum are regulated by nitrogen source and histone H3K14 acetylation.</title>
        <authorList>
            <person name="Tang P."/>
            <person name="Han J."/>
            <person name="Zhang C."/>
            <person name="Tang P."/>
            <person name="Qi F."/>
            <person name="Zhang K."/>
            <person name="Liang L."/>
        </authorList>
    </citation>
    <scope>NUCLEOTIDE SEQUENCE</scope>
    <source>
        <strain evidence="7">YMF1.00683</strain>
    </source>
</reference>
<dbReference type="InterPro" id="IPR018053">
    <property type="entry name" value="Glyco_hydro_32_AS"/>
</dbReference>
<organism evidence="7 8">
    <name type="scientific">Purpureocillium lavendulum</name>
    <dbReference type="NCBI Taxonomy" id="1247861"/>
    <lineage>
        <taxon>Eukaryota</taxon>
        <taxon>Fungi</taxon>
        <taxon>Dikarya</taxon>
        <taxon>Ascomycota</taxon>
        <taxon>Pezizomycotina</taxon>
        <taxon>Sordariomycetes</taxon>
        <taxon>Hypocreomycetidae</taxon>
        <taxon>Hypocreales</taxon>
        <taxon>Ophiocordycipitaceae</taxon>
        <taxon>Purpureocillium</taxon>
    </lineage>
</organism>
<dbReference type="InterPro" id="IPR013320">
    <property type="entry name" value="ConA-like_dom_sf"/>
</dbReference>
<dbReference type="InterPro" id="IPR013148">
    <property type="entry name" value="Glyco_hydro_32_N"/>
</dbReference>
<dbReference type="GO" id="GO:0004575">
    <property type="term" value="F:sucrose alpha-glucosidase activity"/>
    <property type="evidence" value="ECO:0007669"/>
    <property type="project" value="TreeGrafter"/>
</dbReference>
<evidence type="ECO:0000256" key="2">
    <source>
        <dbReference type="ARBA" id="ARBA00022801"/>
    </source>
</evidence>
<dbReference type="AlphaFoldDB" id="A0AB34FVJ0"/>
<evidence type="ECO:0000256" key="4">
    <source>
        <dbReference type="RuleBase" id="RU362110"/>
    </source>
</evidence>
<feature type="domain" description="Glycosyl hydrolase family 32 N-terminal" evidence="5">
    <location>
        <begin position="105"/>
        <end position="412"/>
    </location>
</feature>
<comment type="caution">
    <text evidence="7">The sequence shown here is derived from an EMBL/GenBank/DDBJ whole genome shotgun (WGS) entry which is preliminary data.</text>
</comment>
<keyword evidence="3 4" id="KW-0326">Glycosidase</keyword>
<dbReference type="SUPFAM" id="SSF49899">
    <property type="entry name" value="Concanavalin A-like lectins/glucanases"/>
    <property type="match status" value="1"/>
</dbReference>
<proteinExistence type="inferred from homology"/>
<keyword evidence="2 4" id="KW-0378">Hydrolase</keyword>
<feature type="domain" description="Glycosyl hydrolase family 32 C-terminal" evidence="6">
    <location>
        <begin position="504"/>
        <end position="572"/>
    </location>
</feature>
<dbReference type="SUPFAM" id="SSF75005">
    <property type="entry name" value="Arabinanase/levansucrase/invertase"/>
    <property type="match status" value="1"/>
</dbReference>
<evidence type="ECO:0000259" key="6">
    <source>
        <dbReference type="Pfam" id="PF08244"/>
    </source>
</evidence>
<evidence type="ECO:0000256" key="3">
    <source>
        <dbReference type="ARBA" id="ARBA00023295"/>
    </source>
</evidence>
<dbReference type="CDD" id="cd18622">
    <property type="entry name" value="GH32_Inu-like"/>
    <property type="match status" value="1"/>
</dbReference>
<evidence type="ECO:0000313" key="8">
    <source>
        <dbReference type="Proteomes" id="UP001163105"/>
    </source>
</evidence>
<dbReference type="Gene3D" id="2.115.10.20">
    <property type="entry name" value="Glycosyl hydrolase domain, family 43"/>
    <property type="match status" value="1"/>
</dbReference>
<dbReference type="SMART" id="SM00640">
    <property type="entry name" value="Glyco_32"/>
    <property type="match status" value="1"/>
</dbReference>
<dbReference type="GO" id="GO:0005987">
    <property type="term" value="P:sucrose catabolic process"/>
    <property type="evidence" value="ECO:0007669"/>
    <property type="project" value="TreeGrafter"/>
</dbReference>
<evidence type="ECO:0000256" key="1">
    <source>
        <dbReference type="ARBA" id="ARBA00009902"/>
    </source>
</evidence>
<dbReference type="Pfam" id="PF08244">
    <property type="entry name" value="Glyco_hydro_32C"/>
    <property type="match status" value="1"/>
</dbReference>
<gene>
    <name evidence="7" type="primary">INV</name>
    <name evidence="7" type="ORF">O9K51_04323</name>
</gene>
<dbReference type="Proteomes" id="UP001163105">
    <property type="component" value="Unassembled WGS sequence"/>
</dbReference>
<dbReference type="Gene3D" id="2.60.120.560">
    <property type="entry name" value="Exo-inulinase, domain 1"/>
    <property type="match status" value="1"/>
</dbReference>
<dbReference type="InterPro" id="IPR013189">
    <property type="entry name" value="Glyco_hydro_32_C"/>
</dbReference>
<dbReference type="PROSITE" id="PS00609">
    <property type="entry name" value="GLYCOSYL_HYDROL_F32"/>
    <property type="match status" value="1"/>
</dbReference>
<dbReference type="InterPro" id="IPR023296">
    <property type="entry name" value="Glyco_hydro_beta-prop_sf"/>
</dbReference>
<dbReference type="FunFam" id="2.115.10.20:FF:000002">
    <property type="entry name" value="Invertase 2"/>
    <property type="match status" value="1"/>
</dbReference>
<sequence length="628" mass="68438">MEYPPVDCPVDLHRITAALLQHAVTRASNMAPGQWRAVTLGVCVCVLQLARLCYADAATPATTSITSATSALPTTSPLGAYVAPNVTAGRPIVGDYRGLYRPQVHFSPPRHFMNDPNGLFRDDSDTWHLYYQYNPTGVVAGNQHWGHATSKDLYHWVNQPIALYPPRKDVFVFSGSAVVDRNNTSGFFPNQTNGVVAIYTLAEYDADGNPGPQTQAIAYSHDQGHSFIPYEGNPVIPGDSPQFRDPKVVWHDGHWVMAVAYPHDFAVGIFTSPNLKDWTPTSNFSHHGLLGLQWECPNLVKVPYVNEKGDREDDMWLMVVSINPGAPLGGSVAQYYPGTFNGTHFEAVDSAARIADFGKDSYAGQFFYGSPEDELPVLVSWASNWQYTQTVPTGAEGWRSAMSLPRRTYLSKSARVGWKLVSLPYDMEPVMGDRLASNDSIANGTITVDFSDVPSNALYWELNVTGLPSSGISASATMNFTFSSPVTGEYLRGGMFLGGDAPFFLDRGGVRGFDDVFFTDKASTNSVIVGASWNMSGVIDRSVLELFVNGGLDSATTTFFPTQPLTLAVFSTADLPDGARVSLRVNGLRSAWAAVENEADGLVHGNQSSKDTGAEDVRRMLLEREVDL</sequence>
<protein>
    <submittedName>
        <fullName evidence="7">Invertase</fullName>
    </submittedName>
</protein>
<dbReference type="PANTHER" id="PTHR42800:SF2">
    <property type="entry name" value="INVERTASE-RELATED"/>
    <property type="match status" value="1"/>
</dbReference>
<evidence type="ECO:0000313" key="7">
    <source>
        <dbReference type="EMBL" id="KAJ6443144.1"/>
    </source>
</evidence>
<keyword evidence="8" id="KW-1185">Reference proteome</keyword>